<evidence type="ECO:0000313" key="8">
    <source>
        <dbReference type="EMBL" id="POB48720.1"/>
    </source>
</evidence>
<sequence length="675" mass="74043">MSFNKRYSLSLIQMISGLFITFLLFVVALSSSSYRGVNQIGVQFDTLSEQALPLALNNAKLTQSILEQIKLLNYSSTLESATELDATRARIEQLNDTIALLIAQVTEMGERFEHVVTKDEKNSLLENASRLQQLSYRVIESQVQTISEQEDLDKSISTFRYGLSSIGPEMTRISSFLAIDNPESQDASNRFSAGASSMESTFLMLLMQRDLAGAEKEYQEMKNRIAGIELAFDDFKDWHPDVMEFTSLTAPYNIVLDGFRANGLLSLVMARVERQQAQQFDIQQATMLSNNTLNLLNDISTSSMALIDDSEQIVHQTIERLVSLLLIGSVVVAIVIVIAGIRFQAWVNSGLRNTLAGLSAMADNDYRNDIVSAGPRELKEISMKLNQVIASTRSSLSIVTNNCESLYQSAETSHYAAEHSSASLANQNDSLATIATTVAQLEASIDSIAQMTSASSNDANEAAQSTTHGVDVVEESLARLESLQLTLNVNEEAMSELDLRVDAIREMVDMISGIAANTNLLALNAAIEAARAGEQGRGFAVVADEVRKLASDTSKQTSNISEMINELTLAADKSRHAVEDSRKGMSQALLSSGEVRSAFSDIERVVQQIRARVEQITHATQEQQRATVDVTRAIAHISDQGEQTRTQLEAMVESSHQVSSIAAKQQEMLHSYQLA</sequence>
<evidence type="ECO:0000259" key="7">
    <source>
        <dbReference type="PROSITE" id="PS50111"/>
    </source>
</evidence>
<evidence type="ECO:0000313" key="9">
    <source>
        <dbReference type="Proteomes" id="UP000237466"/>
    </source>
</evidence>
<comment type="subcellular location">
    <subcellularLocation>
        <location evidence="1">Membrane</location>
    </subcellularLocation>
</comment>
<dbReference type="GO" id="GO:0006935">
    <property type="term" value="P:chemotaxis"/>
    <property type="evidence" value="ECO:0007669"/>
    <property type="project" value="UniProtKB-ARBA"/>
</dbReference>
<dbReference type="EMBL" id="PDGH01000065">
    <property type="protein sequence ID" value="POB48720.1"/>
    <property type="molecule type" value="Genomic_DNA"/>
</dbReference>
<dbReference type="AlphaFoldDB" id="A0A2S3R4T7"/>
<organism evidence="8 9">
    <name type="scientific">Vibrio vulnificus</name>
    <dbReference type="NCBI Taxonomy" id="672"/>
    <lineage>
        <taxon>Bacteria</taxon>
        <taxon>Pseudomonadati</taxon>
        <taxon>Pseudomonadota</taxon>
        <taxon>Gammaproteobacteria</taxon>
        <taxon>Vibrionales</taxon>
        <taxon>Vibrionaceae</taxon>
        <taxon>Vibrio</taxon>
    </lineage>
</organism>
<reference evidence="8 9" key="1">
    <citation type="journal article" date="2018" name="Front. Microbiol.">
        <title>Phylogeny of Vibrio vulnificus from the Analysis of the Core-Genome: Implications for Intra-Species Taxonomy.</title>
        <authorList>
            <person name="Roig F.J."/>
            <person name="Gonzalez-Candelas F."/>
            <person name="Sanjuan E."/>
            <person name="Fouz B."/>
            <person name="Feil E.J."/>
            <person name="Llorens C."/>
            <person name="Baker-Austin C."/>
            <person name="Oliver J.D."/>
            <person name="Danin-Poleg Y."/>
            <person name="Gibas C.J."/>
            <person name="Kashi Y."/>
            <person name="Gulig P.A."/>
            <person name="Morrison S.S."/>
            <person name="Amaro C."/>
        </authorList>
    </citation>
    <scope>NUCLEOTIDE SEQUENCE [LARGE SCALE GENOMIC DNA]</scope>
    <source>
        <strain evidence="8 9">CECT4608</strain>
    </source>
</reference>
<protein>
    <submittedName>
        <fullName evidence="8">Methyl-accepting chemotaxis protein</fullName>
    </submittedName>
</protein>
<keyword evidence="6" id="KW-0472">Membrane</keyword>
<evidence type="ECO:0000256" key="4">
    <source>
        <dbReference type="PROSITE-ProRule" id="PRU00284"/>
    </source>
</evidence>
<proteinExistence type="inferred from homology"/>
<dbReference type="Pfam" id="PF00015">
    <property type="entry name" value="MCPsignal"/>
    <property type="match status" value="1"/>
</dbReference>
<feature type="transmembrane region" description="Helical" evidence="6">
    <location>
        <begin position="321"/>
        <end position="343"/>
    </location>
</feature>
<comment type="caution">
    <text evidence="8">The sequence shown here is derived from an EMBL/GenBank/DDBJ whole genome shotgun (WGS) entry which is preliminary data.</text>
</comment>
<evidence type="ECO:0000256" key="2">
    <source>
        <dbReference type="ARBA" id="ARBA00023224"/>
    </source>
</evidence>
<dbReference type="InterPro" id="IPR004089">
    <property type="entry name" value="MCPsignal_dom"/>
</dbReference>
<dbReference type="SMART" id="SM00283">
    <property type="entry name" value="MA"/>
    <property type="match status" value="1"/>
</dbReference>
<dbReference type="Gene3D" id="1.10.287.950">
    <property type="entry name" value="Methyl-accepting chemotaxis protein"/>
    <property type="match status" value="1"/>
</dbReference>
<comment type="similarity">
    <text evidence="3">Belongs to the methyl-accepting chemotaxis (MCP) protein family.</text>
</comment>
<dbReference type="GO" id="GO:0007165">
    <property type="term" value="P:signal transduction"/>
    <property type="evidence" value="ECO:0007669"/>
    <property type="project" value="UniProtKB-KW"/>
</dbReference>
<gene>
    <name evidence="8" type="ORF">CRN52_07760</name>
</gene>
<keyword evidence="5" id="KW-0175">Coiled coil</keyword>
<evidence type="ECO:0000256" key="6">
    <source>
        <dbReference type="SAM" id="Phobius"/>
    </source>
</evidence>
<keyword evidence="6" id="KW-1133">Transmembrane helix</keyword>
<dbReference type="GO" id="GO:0016020">
    <property type="term" value="C:membrane"/>
    <property type="evidence" value="ECO:0007669"/>
    <property type="project" value="UniProtKB-SubCell"/>
</dbReference>
<accession>A0A2S3R4T7</accession>
<feature type="coiled-coil region" evidence="5">
    <location>
        <begin position="204"/>
        <end position="231"/>
    </location>
</feature>
<evidence type="ECO:0000256" key="3">
    <source>
        <dbReference type="ARBA" id="ARBA00029447"/>
    </source>
</evidence>
<dbReference type="SUPFAM" id="SSF58104">
    <property type="entry name" value="Methyl-accepting chemotaxis protein (MCP) signaling domain"/>
    <property type="match status" value="1"/>
</dbReference>
<keyword evidence="6" id="KW-0812">Transmembrane</keyword>
<keyword evidence="2 4" id="KW-0807">Transducer</keyword>
<dbReference type="RefSeq" id="WP_103200086.1">
    <property type="nucleotide sequence ID" value="NZ_JASMUA010000009.1"/>
</dbReference>
<dbReference type="PANTHER" id="PTHR32089">
    <property type="entry name" value="METHYL-ACCEPTING CHEMOTAXIS PROTEIN MCPB"/>
    <property type="match status" value="1"/>
</dbReference>
<evidence type="ECO:0000256" key="5">
    <source>
        <dbReference type="SAM" id="Coils"/>
    </source>
</evidence>
<dbReference type="PANTHER" id="PTHR32089:SF120">
    <property type="entry name" value="METHYL-ACCEPTING CHEMOTAXIS PROTEIN TLPQ"/>
    <property type="match status" value="1"/>
</dbReference>
<evidence type="ECO:0000256" key="1">
    <source>
        <dbReference type="ARBA" id="ARBA00004370"/>
    </source>
</evidence>
<dbReference type="PROSITE" id="PS50111">
    <property type="entry name" value="CHEMOTAXIS_TRANSDUC_2"/>
    <property type="match status" value="1"/>
</dbReference>
<feature type="domain" description="Methyl-accepting transducer" evidence="7">
    <location>
        <begin position="402"/>
        <end position="638"/>
    </location>
</feature>
<name>A0A2S3R4T7_VIBVL</name>
<dbReference type="Proteomes" id="UP000237466">
    <property type="component" value="Unassembled WGS sequence"/>
</dbReference>